<evidence type="ECO:0000313" key="3">
    <source>
        <dbReference type="EMBL" id="MFC4064513.1"/>
    </source>
</evidence>
<feature type="domain" description="TadE-like" evidence="2">
    <location>
        <begin position="7"/>
        <end position="49"/>
    </location>
</feature>
<reference evidence="4" key="1">
    <citation type="journal article" date="2019" name="Int. J. Syst. Evol. Microbiol.">
        <title>The Global Catalogue of Microorganisms (GCM) 10K type strain sequencing project: providing services to taxonomists for standard genome sequencing and annotation.</title>
        <authorList>
            <consortium name="The Broad Institute Genomics Platform"/>
            <consortium name="The Broad Institute Genome Sequencing Center for Infectious Disease"/>
            <person name="Wu L."/>
            <person name="Ma J."/>
        </authorList>
    </citation>
    <scope>NUCLEOTIDE SEQUENCE [LARGE SCALE GENOMIC DNA]</scope>
    <source>
        <strain evidence="4">TBRC 5832</strain>
    </source>
</reference>
<keyword evidence="1" id="KW-1133">Transmembrane helix</keyword>
<evidence type="ECO:0000259" key="2">
    <source>
        <dbReference type="Pfam" id="PF07811"/>
    </source>
</evidence>
<dbReference type="InterPro" id="IPR012495">
    <property type="entry name" value="TadE-like_dom"/>
</dbReference>
<proteinExistence type="predicted"/>
<sequence>MARAEDGAAIVEMAFVLPIVLLILFAIIDMGRLMQQHIQLTEAAREGARTGALNGTVDQVKTKVTSIVGTGVALTYPAVNGVNVCAAASGAGTDAVVNVQRTFQPTTPLLAWISRSTPLVISAKGVMSCVG</sequence>
<dbReference type="EMBL" id="JBHSBL010000005">
    <property type="protein sequence ID" value="MFC4064513.1"/>
    <property type="molecule type" value="Genomic_DNA"/>
</dbReference>
<dbReference type="Pfam" id="PF07811">
    <property type="entry name" value="TadE"/>
    <property type="match status" value="1"/>
</dbReference>
<evidence type="ECO:0000256" key="1">
    <source>
        <dbReference type="SAM" id="Phobius"/>
    </source>
</evidence>
<evidence type="ECO:0000313" key="4">
    <source>
        <dbReference type="Proteomes" id="UP001595867"/>
    </source>
</evidence>
<protein>
    <submittedName>
        <fullName evidence="3">TadE/TadG family type IV pilus assembly protein</fullName>
    </submittedName>
</protein>
<gene>
    <name evidence="3" type="ORF">ACFO0C_06200</name>
</gene>
<dbReference type="RefSeq" id="WP_378065534.1">
    <property type="nucleotide sequence ID" value="NZ_JBHSBL010000005.1"/>
</dbReference>
<feature type="transmembrane region" description="Helical" evidence="1">
    <location>
        <begin position="6"/>
        <end position="28"/>
    </location>
</feature>
<keyword evidence="1" id="KW-0812">Transmembrane</keyword>
<name>A0ABV8IQ30_9ACTN</name>
<keyword evidence="1" id="KW-0472">Membrane</keyword>
<accession>A0ABV8IQ30</accession>
<organism evidence="3 4">
    <name type="scientific">Actinoplanes subglobosus</name>
    <dbReference type="NCBI Taxonomy" id="1547892"/>
    <lineage>
        <taxon>Bacteria</taxon>
        <taxon>Bacillati</taxon>
        <taxon>Actinomycetota</taxon>
        <taxon>Actinomycetes</taxon>
        <taxon>Micromonosporales</taxon>
        <taxon>Micromonosporaceae</taxon>
        <taxon>Actinoplanes</taxon>
    </lineage>
</organism>
<dbReference type="Proteomes" id="UP001595867">
    <property type="component" value="Unassembled WGS sequence"/>
</dbReference>
<comment type="caution">
    <text evidence="3">The sequence shown here is derived from an EMBL/GenBank/DDBJ whole genome shotgun (WGS) entry which is preliminary data.</text>
</comment>
<keyword evidence="4" id="KW-1185">Reference proteome</keyword>